<evidence type="ECO:0000256" key="5">
    <source>
        <dbReference type="ARBA" id="ARBA00023157"/>
    </source>
</evidence>
<evidence type="ECO:0000256" key="3">
    <source>
        <dbReference type="ARBA" id="ARBA00022759"/>
    </source>
</evidence>
<sequence length="299" mass="32644">MKIRARSFSVAVSVMLAVGASSSQALAWGREGHQVVAALAWDYLTPDVRNTITSLLSQDKDTLTPPDFVSRSTWADSWRAAGHKETGEWHFVDIELDHPDLAQACYNFPAQTGLASAGPAQDCVVNKLPQFEKELADRTTPTAERILALKYIVHFVGDIHQPLHAADNHDKGGNCVRIALGGPRTTNLHSYWDTALVSELDPNPTSLADKLFMQITYDDKQKWQQGTPADWAQESFTFAKQYAYILNTPAGCSQDSAPITLPPGYDAAAQTVVREQLMKAGVRLASVLNAALTTGQPKP</sequence>
<keyword evidence="1" id="KW-0540">Nuclease</keyword>
<keyword evidence="7" id="KW-0732">Signal</keyword>
<feature type="chain" id="PRO_5001905840" evidence="7">
    <location>
        <begin position="28"/>
        <end position="299"/>
    </location>
</feature>
<accession>A0A094YR85</accession>
<dbReference type="GO" id="GO:0016788">
    <property type="term" value="F:hydrolase activity, acting on ester bonds"/>
    <property type="evidence" value="ECO:0007669"/>
    <property type="project" value="InterPro"/>
</dbReference>
<proteinExistence type="predicted"/>
<evidence type="ECO:0000256" key="2">
    <source>
        <dbReference type="ARBA" id="ARBA00022723"/>
    </source>
</evidence>
<reference evidence="8 9" key="1">
    <citation type="submission" date="2014-06" db="EMBL/GenBank/DDBJ databases">
        <title>Functional and comparative genomic analyses of the Drosophila gut microbiota identify candidate symbiosis factors.</title>
        <authorList>
            <person name="Newell P.D."/>
            <person name="Chaston J.M."/>
            <person name="Douglas A.E."/>
        </authorList>
    </citation>
    <scope>NUCLEOTIDE SEQUENCE [LARGE SCALE GENOMIC DNA]</scope>
    <source>
        <strain evidence="8 9">DmCS_006</strain>
    </source>
</reference>
<dbReference type="InterPro" id="IPR003154">
    <property type="entry name" value="S1/P1nuclease"/>
</dbReference>
<dbReference type="CDD" id="cd11010">
    <property type="entry name" value="S1-P1_nuclease"/>
    <property type="match status" value="1"/>
</dbReference>
<dbReference type="GO" id="GO:0006308">
    <property type="term" value="P:DNA catabolic process"/>
    <property type="evidence" value="ECO:0007669"/>
    <property type="project" value="InterPro"/>
</dbReference>
<keyword evidence="2" id="KW-0479">Metal-binding</keyword>
<dbReference type="RefSeq" id="WP_035380020.1">
    <property type="nucleotide sequence ID" value="NZ_JACAOJ010000028.1"/>
</dbReference>
<comment type="caution">
    <text evidence="8">The sequence shown here is derived from an EMBL/GenBank/DDBJ whole genome shotgun (WGS) entry which is preliminary data.</text>
</comment>
<evidence type="ECO:0000256" key="4">
    <source>
        <dbReference type="ARBA" id="ARBA00022801"/>
    </source>
</evidence>
<dbReference type="Gene3D" id="1.10.575.10">
    <property type="entry name" value="P1 Nuclease"/>
    <property type="match status" value="1"/>
</dbReference>
<dbReference type="InterPro" id="IPR008947">
    <property type="entry name" value="PLipase_C/P1_nuclease_dom_sf"/>
</dbReference>
<dbReference type="GeneID" id="89478900"/>
<dbReference type="Proteomes" id="UP000029448">
    <property type="component" value="Unassembled WGS sequence"/>
</dbReference>
<evidence type="ECO:0000256" key="6">
    <source>
        <dbReference type="ARBA" id="ARBA00023180"/>
    </source>
</evidence>
<evidence type="ECO:0000313" key="9">
    <source>
        <dbReference type="Proteomes" id="UP000029448"/>
    </source>
</evidence>
<dbReference type="PANTHER" id="PTHR33146:SF26">
    <property type="entry name" value="ENDONUCLEASE 4"/>
    <property type="match status" value="1"/>
</dbReference>
<dbReference type="SUPFAM" id="SSF48537">
    <property type="entry name" value="Phospholipase C/P1 nuclease"/>
    <property type="match status" value="1"/>
</dbReference>
<dbReference type="GO" id="GO:0004519">
    <property type="term" value="F:endonuclease activity"/>
    <property type="evidence" value="ECO:0007669"/>
    <property type="project" value="UniProtKB-KW"/>
</dbReference>
<dbReference type="PATRIC" id="fig|104102.7.peg.1745"/>
<feature type="signal peptide" evidence="7">
    <location>
        <begin position="1"/>
        <end position="27"/>
    </location>
</feature>
<protein>
    <submittedName>
        <fullName evidence="8">S1/P1 nuclease</fullName>
    </submittedName>
</protein>
<keyword evidence="9" id="KW-1185">Reference proteome</keyword>
<keyword evidence="4" id="KW-0378">Hydrolase</keyword>
<dbReference type="EMBL" id="JOKM01000069">
    <property type="protein sequence ID" value="KGB23119.1"/>
    <property type="molecule type" value="Genomic_DNA"/>
</dbReference>
<organism evidence="8 9">
    <name type="scientific">Acetobacter tropicalis</name>
    <dbReference type="NCBI Taxonomy" id="104102"/>
    <lineage>
        <taxon>Bacteria</taxon>
        <taxon>Pseudomonadati</taxon>
        <taxon>Pseudomonadota</taxon>
        <taxon>Alphaproteobacteria</taxon>
        <taxon>Acetobacterales</taxon>
        <taxon>Acetobacteraceae</taxon>
        <taxon>Acetobacter</taxon>
    </lineage>
</organism>
<name>A0A094YR85_9PROT</name>
<dbReference type="AlphaFoldDB" id="A0A094YR85"/>
<evidence type="ECO:0000256" key="1">
    <source>
        <dbReference type="ARBA" id="ARBA00022722"/>
    </source>
</evidence>
<dbReference type="Pfam" id="PF02265">
    <property type="entry name" value="S1-P1_nuclease"/>
    <property type="match status" value="1"/>
</dbReference>
<dbReference type="GO" id="GO:0046872">
    <property type="term" value="F:metal ion binding"/>
    <property type="evidence" value="ECO:0007669"/>
    <property type="project" value="UniProtKB-KW"/>
</dbReference>
<keyword evidence="3" id="KW-0255">Endonuclease</keyword>
<dbReference type="STRING" id="104102.AtDm6_1767"/>
<dbReference type="PANTHER" id="PTHR33146">
    <property type="entry name" value="ENDONUCLEASE 4"/>
    <property type="match status" value="1"/>
</dbReference>
<keyword evidence="6" id="KW-0325">Glycoprotein</keyword>
<keyword evidence="5" id="KW-1015">Disulfide bond</keyword>
<gene>
    <name evidence="8" type="ORF">AtDm6_1767</name>
</gene>
<dbReference type="GO" id="GO:0003676">
    <property type="term" value="F:nucleic acid binding"/>
    <property type="evidence" value="ECO:0007669"/>
    <property type="project" value="InterPro"/>
</dbReference>
<evidence type="ECO:0000313" key="8">
    <source>
        <dbReference type="EMBL" id="KGB23119.1"/>
    </source>
</evidence>
<evidence type="ECO:0000256" key="7">
    <source>
        <dbReference type="SAM" id="SignalP"/>
    </source>
</evidence>